<evidence type="ECO:0000313" key="2">
    <source>
        <dbReference type="EMBL" id="KAK8115432.1"/>
    </source>
</evidence>
<feature type="region of interest" description="Disordered" evidence="1">
    <location>
        <begin position="1"/>
        <end position="65"/>
    </location>
</feature>
<feature type="compositionally biased region" description="Acidic residues" evidence="1">
    <location>
        <begin position="1"/>
        <end position="13"/>
    </location>
</feature>
<evidence type="ECO:0000256" key="1">
    <source>
        <dbReference type="SAM" id="MobiDB-lite"/>
    </source>
</evidence>
<protein>
    <submittedName>
        <fullName evidence="2">Uncharacterized protein</fullName>
    </submittedName>
</protein>
<accession>A0AAW0QYI1</accession>
<gene>
    <name evidence="2" type="ORF">PG999_007501</name>
</gene>
<name>A0AAW0QYI1_9PEZI</name>
<feature type="compositionally biased region" description="Polar residues" evidence="1">
    <location>
        <begin position="39"/>
        <end position="58"/>
    </location>
</feature>
<evidence type="ECO:0000313" key="3">
    <source>
        <dbReference type="Proteomes" id="UP001392437"/>
    </source>
</evidence>
<reference evidence="2 3" key="1">
    <citation type="submission" date="2023-01" db="EMBL/GenBank/DDBJ databases">
        <title>Analysis of 21 Apiospora genomes using comparative genomics revels a genus with tremendous synthesis potential of carbohydrate active enzymes and secondary metabolites.</title>
        <authorList>
            <person name="Sorensen T."/>
        </authorList>
    </citation>
    <scope>NUCLEOTIDE SEQUENCE [LARGE SCALE GENOMIC DNA]</scope>
    <source>
        <strain evidence="2 3">CBS 117206</strain>
    </source>
</reference>
<comment type="caution">
    <text evidence="2">The sequence shown here is derived from an EMBL/GenBank/DDBJ whole genome shotgun (WGS) entry which is preliminary data.</text>
</comment>
<dbReference type="AlphaFoldDB" id="A0AAW0QYI1"/>
<proteinExistence type="predicted"/>
<dbReference type="Proteomes" id="UP001392437">
    <property type="component" value="Unassembled WGS sequence"/>
</dbReference>
<sequence length="104" mass="12142">MSTQDAEADEPDEPFPAKRGRQEYDEDAEDPPTKRRHMLTSNPLTTNRTSQARYSTNRNKSKQAKAIKSVPFTHHEQLQRLEKPFFIEEIPHLTNLLPEDIRDL</sequence>
<keyword evidence="3" id="KW-1185">Reference proteome</keyword>
<dbReference type="EMBL" id="JAQQWP010000006">
    <property type="protein sequence ID" value="KAK8115432.1"/>
    <property type="molecule type" value="Genomic_DNA"/>
</dbReference>
<organism evidence="2 3">
    <name type="scientific">Apiospora kogelbergensis</name>
    <dbReference type="NCBI Taxonomy" id="1337665"/>
    <lineage>
        <taxon>Eukaryota</taxon>
        <taxon>Fungi</taxon>
        <taxon>Dikarya</taxon>
        <taxon>Ascomycota</taxon>
        <taxon>Pezizomycotina</taxon>
        <taxon>Sordariomycetes</taxon>
        <taxon>Xylariomycetidae</taxon>
        <taxon>Amphisphaeriales</taxon>
        <taxon>Apiosporaceae</taxon>
        <taxon>Apiospora</taxon>
    </lineage>
</organism>